<dbReference type="AlphaFoldDB" id="A0A256GF59"/>
<accession>A0A256GF59</accession>
<dbReference type="Proteomes" id="UP000216188">
    <property type="component" value="Unassembled WGS sequence"/>
</dbReference>
<proteinExistence type="predicted"/>
<dbReference type="EMBL" id="NNRM01000021">
    <property type="protein sequence ID" value="OYR25739.1"/>
    <property type="molecule type" value="Genomic_DNA"/>
</dbReference>
<evidence type="ECO:0000313" key="3">
    <source>
        <dbReference type="Proteomes" id="UP000216188"/>
    </source>
</evidence>
<dbReference type="GeneID" id="93109138"/>
<comment type="caution">
    <text evidence="2">The sequence shown here is derived from an EMBL/GenBank/DDBJ whole genome shotgun (WGS) entry which is preliminary data.</text>
</comment>
<feature type="region of interest" description="Disordered" evidence="1">
    <location>
        <begin position="24"/>
        <end position="51"/>
    </location>
</feature>
<dbReference type="RefSeq" id="WP_007874380.1">
    <property type="nucleotide sequence ID" value="NZ_CAXURC020000001.1"/>
</dbReference>
<sequence>MDIQTSDALYRRHENEWAAFRDAVQQKEASQKRGETASGEPFSGNKASGQE</sequence>
<evidence type="ECO:0000256" key="1">
    <source>
        <dbReference type="SAM" id="MobiDB-lite"/>
    </source>
</evidence>
<keyword evidence="3" id="KW-1185">Reference proteome</keyword>
<protein>
    <submittedName>
        <fullName evidence="2">Uncharacterized protein</fullName>
    </submittedName>
</protein>
<name>A0A256GF59_9HYPH</name>
<gene>
    <name evidence="2" type="ORF">CEV34_2575</name>
</gene>
<reference evidence="2 3" key="1">
    <citation type="submission" date="2017-07" db="EMBL/GenBank/DDBJ databases">
        <title>Phylogenetic study on the rhizospheric bacterium Ochrobactrum sp. A44.</title>
        <authorList>
            <person name="Krzyzanowska D.M."/>
            <person name="Ossowicki A."/>
            <person name="Rajewska M."/>
            <person name="Maciag T."/>
            <person name="Kaczynski Z."/>
            <person name="Czerwicka M."/>
            <person name="Jafra S."/>
        </authorList>
    </citation>
    <scope>NUCLEOTIDE SEQUENCE [LARGE SCALE GENOMIC DNA]</scope>
    <source>
        <strain evidence="2 3">CCUG 30717</strain>
    </source>
</reference>
<evidence type="ECO:0000313" key="2">
    <source>
        <dbReference type="EMBL" id="OYR25739.1"/>
    </source>
</evidence>
<organism evidence="2 3">
    <name type="scientific">Brucella pseudogrignonensis</name>
    <dbReference type="NCBI Taxonomy" id="419475"/>
    <lineage>
        <taxon>Bacteria</taxon>
        <taxon>Pseudomonadati</taxon>
        <taxon>Pseudomonadota</taxon>
        <taxon>Alphaproteobacteria</taxon>
        <taxon>Hyphomicrobiales</taxon>
        <taxon>Brucellaceae</taxon>
        <taxon>Brucella/Ochrobactrum group</taxon>
        <taxon>Brucella</taxon>
    </lineage>
</organism>